<keyword evidence="3" id="KW-1185">Reference proteome</keyword>
<keyword evidence="1" id="KW-0732">Signal</keyword>
<protein>
    <recommendedName>
        <fullName evidence="4">Acid stress chaperone HdeA</fullName>
    </recommendedName>
</protein>
<dbReference type="PROSITE" id="PS51257">
    <property type="entry name" value="PROKAR_LIPOPROTEIN"/>
    <property type="match status" value="1"/>
</dbReference>
<dbReference type="Proteomes" id="UP000321424">
    <property type="component" value="Unassembled WGS sequence"/>
</dbReference>
<reference evidence="2 3" key="1">
    <citation type="submission" date="2019-07" db="EMBL/GenBank/DDBJ databases">
        <title>Whole genome shotgun sequence of Nocardia ninae NBRC 108245.</title>
        <authorList>
            <person name="Hosoyama A."/>
            <person name="Uohara A."/>
            <person name="Ohji S."/>
            <person name="Ichikawa N."/>
        </authorList>
    </citation>
    <scope>NUCLEOTIDE SEQUENCE [LARGE SCALE GENOMIC DNA]</scope>
    <source>
        <strain evidence="2 3">NBRC 108245</strain>
    </source>
</reference>
<evidence type="ECO:0000313" key="3">
    <source>
        <dbReference type="Proteomes" id="UP000321424"/>
    </source>
</evidence>
<organism evidence="2 3">
    <name type="scientific">Nocardia ninae NBRC 108245</name>
    <dbReference type="NCBI Taxonomy" id="1210091"/>
    <lineage>
        <taxon>Bacteria</taxon>
        <taxon>Bacillati</taxon>
        <taxon>Actinomycetota</taxon>
        <taxon>Actinomycetes</taxon>
        <taxon>Mycobacteriales</taxon>
        <taxon>Nocardiaceae</taxon>
        <taxon>Nocardia</taxon>
    </lineage>
</organism>
<evidence type="ECO:0000313" key="2">
    <source>
        <dbReference type="EMBL" id="GEM36386.1"/>
    </source>
</evidence>
<gene>
    <name evidence="2" type="ORF">NN4_09050</name>
</gene>
<comment type="caution">
    <text evidence="2">The sequence shown here is derived from an EMBL/GenBank/DDBJ whole genome shotgun (WGS) entry which is preliminary data.</text>
</comment>
<name>A0A511M9J8_9NOCA</name>
<feature type="chain" id="PRO_5038391965" description="Acid stress chaperone HdeA" evidence="1">
    <location>
        <begin position="23"/>
        <end position="107"/>
    </location>
</feature>
<dbReference type="EMBL" id="BJXA01000003">
    <property type="protein sequence ID" value="GEM36386.1"/>
    <property type="molecule type" value="Genomic_DNA"/>
</dbReference>
<sequence length="107" mass="11394">MMSRTTTSLCVFALATAFFVGGCGDEPEKLVNKGGDTPCNEFTAQDPDKQRITVTKFLEQERGGEAPSTQDQTVDASIAAIKLMCTAQANPDTPIKKADLTGILVPK</sequence>
<proteinExistence type="predicted"/>
<feature type="signal peptide" evidence="1">
    <location>
        <begin position="1"/>
        <end position="22"/>
    </location>
</feature>
<evidence type="ECO:0000256" key="1">
    <source>
        <dbReference type="SAM" id="SignalP"/>
    </source>
</evidence>
<dbReference type="AlphaFoldDB" id="A0A511M9J8"/>
<evidence type="ECO:0008006" key="4">
    <source>
        <dbReference type="Google" id="ProtNLM"/>
    </source>
</evidence>
<accession>A0A511M9J8</accession>